<gene>
    <name evidence="7" type="ORF">EKO23_12780</name>
</gene>
<dbReference type="RefSeq" id="WP_134717851.1">
    <property type="nucleotide sequence ID" value="NZ_SDKM01000017.1"/>
</dbReference>
<evidence type="ECO:0008006" key="9">
    <source>
        <dbReference type="Google" id="ProtNLM"/>
    </source>
</evidence>
<feature type="transmembrane region" description="Helical" evidence="6">
    <location>
        <begin position="110"/>
        <end position="128"/>
    </location>
</feature>
<dbReference type="AlphaFoldDB" id="A0A4Q4ZDC6"/>
<evidence type="ECO:0000313" key="7">
    <source>
        <dbReference type="EMBL" id="RYP85351.1"/>
    </source>
</evidence>
<dbReference type="Proteomes" id="UP000295198">
    <property type="component" value="Unassembled WGS sequence"/>
</dbReference>
<keyword evidence="3 6" id="KW-0812">Transmembrane</keyword>
<feature type="transmembrane region" description="Helical" evidence="6">
    <location>
        <begin position="202"/>
        <end position="220"/>
    </location>
</feature>
<dbReference type="OrthoDB" id="3786405at2"/>
<sequence length="406" mass="41944">MTARRGAALLAAGSAVSGILAYVVFAVSTRALGAEGAAPVSVLWTWWTFTSAAMTFPLQHWVARTVSAHGGASVRAALPHVLLVILGISLATGVVAWLLREDLFHSEAPWFPLLVLLTTLGSATIGLVRGGLSAQQRFVAVAGSLVVENGVRCLIVGVLAVTGVDDPVAYGVALVVGHYASLIWPGALRFDRSGRVEPTSRPFAFLAGAGASQLTAQVALSAGPVVLALAGGSPEQITSLFAALALFRAPYILVQGSVVSLTVRMTQLVVEGHTVALTRIRRVLLGGTVLVLAPAFAVGWFLGPWLLHLVFGEAVSLSAHLCGFVALACTLAVLNLVTMVDLLAHDRPARVASAWALAVVAAVVAYLLMADASPLDRTVAAFVVAEAAATAVLLVLLPRERAVSAA</sequence>
<evidence type="ECO:0000256" key="1">
    <source>
        <dbReference type="ARBA" id="ARBA00004651"/>
    </source>
</evidence>
<dbReference type="GO" id="GO:0005886">
    <property type="term" value="C:plasma membrane"/>
    <property type="evidence" value="ECO:0007669"/>
    <property type="project" value="UniProtKB-SubCell"/>
</dbReference>
<dbReference type="PANTHER" id="PTHR30250">
    <property type="entry name" value="PST FAMILY PREDICTED COLANIC ACID TRANSPORTER"/>
    <property type="match status" value="1"/>
</dbReference>
<feature type="transmembrane region" description="Helical" evidence="6">
    <location>
        <begin position="240"/>
        <end position="263"/>
    </location>
</feature>
<keyword evidence="8" id="KW-1185">Reference proteome</keyword>
<proteinExistence type="predicted"/>
<protein>
    <recommendedName>
        <fullName evidence="9">Polysaccharide biosynthesis protein</fullName>
    </recommendedName>
</protein>
<evidence type="ECO:0000256" key="2">
    <source>
        <dbReference type="ARBA" id="ARBA00022475"/>
    </source>
</evidence>
<keyword evidence="4 6" id="KW-1133">Transmembrane helix</keyword>
<keyword evidence="2" id="KW-1003">Cell membrane</keyword>
<name>A0A4Q4ZDC6_9ACTN</name>
<evidence type="ECO:0000256" key="4">
    <source>
        <dbReference type="ARBA" id="ARBA00022989"/>
    </source>
</evidence>
<evidence type="ECO:0000256" key="5">
    <source>
        <dbReference type="ARBA" id="ARBA00023136"/>
    </source>
</evidence>
<dbReference type="InterPro" id="IPR050833">
    <property type="entry name" value="Poly_Biosynth_Transport"/>
</dbReference>
<accession>A0A4Q4ZDC6</accession>
<feature type="transmembrane region" description="Helical" evidence="6">
    <location>
        <begin position="349"/>
        <end position="367"/>
    </location>
</feature>
<evidence type="ECO:0000256" key="3">
    <source>
        <dbReference type="ARBA" id="ARBA00022692"/>
    </source>
</evidence>
<dbReference type="PANTHER" id="PTHR30250:SF11">
    <property type="entry name" value="O-ANTIGEN TRANSPORTER-RELATED"/>
    <property type="match status" value="1"/>
</dbReference>
<feature type="transmembrane region" description="Helical" evidence="6">
    <location>
        <begin position="140"/>
        <end position="162"/>
    </location>
</feature>
<feature type="transmembrane region" description="Helical" evidence="6">
    <location>
        <begin position="314"/>
        <end position="337"/>
    </location>
</feature>
<comment type="caution">
    <text evidence="7">The sequence shown here is derived from an EMBL/GenBank/DDBJ whole genome shotgun (WGS) entry which is preliminary data.</text>
</comment>
<keyword evidence="5 6" id="KW-0472">Membrane</keyword>
<feature type="transmembrane region" description="Helical" evidence="6">
    <location>
        <begin position="43"/>
        <end position="62"/>
    </location>
</feature>
<reference evidence="7 8" key="1">
    <citation type="submission" date="2019-01" db="EMBL/GenBank/DDBJ databases">
        <title>Nocardioides guangzhouensis sp. nov., an actinobacterium isolated from soil.</title>
        <authorList>
            <person name="Fu Y."/>
            <person name="Cai Y."/>
            <person name="Lin Z."/>
            <person name="Chen P."/>
        </authorList>
    </citation>
    <scope>NUCLEOTIDE SEQUENCE [LARGE SCALE GENOMIC DNA]</scope>
    <source>
        <strain evidence="7 8">130</strain>
    </source>
</reference>
<feature type="transmembrane region" description="Helical" evidence="6">
    <location>
        <begin position="379"/>
        <end position="397"/>
    </location>
</feature>
<evidence type="ECO:0000313" key="8">
    <source>
        <dbReference type="Proteomes" id="UP000295198"/>
    </source>
</evidence>
<feature type="transmembrane region" description="Helical" evidence="6">
    <location>
        <begin position="168"/>
        <end position="190"/>
    </location>
</feature>
<comment type="subcellular location">
    <subcellularLocation>
        <location evidence="1">Cell membrane</location>
        <topology evidence="1">Multi-pass membrane protein</topology>
    </subcellularLocation>
</comment>
<dbReference type="EMBL" id="SDKM01000017">
    <property type="protein sequence ID" value="RYP85351.1"/>
    <property type="molecule type" value="Genomic_DNA"/>
</dbReference>
<feature type="transmembrane region" description="Helical" evidence="6">
    <location>
        <begin position="74"/>
        <end position="98"/>
    </location>
</feature>
<organism evidence="7 8">
    <name type="scientific">Nocardioides guangzhouensis</name>
    <dbReference type="NCBI Taxonomy" id="2497878"/>
    <lineage>
        <taxon>Bacteria</taxon>
        <taxon>Bacillati</taxon>
        <taxon>Actinomycetota</taxon>
        <taxon>Actinomycetes</taxon>
        <taxon>Propionibacteriales</taxon>
        <taxon>Nocardioidaceae</taxon>
        <taxon>Nocardioides</taxon>
    </lineage>
</organism>
<feature type="transmembrane region" description="Helical" evidence="6">
    <location>
        <begin position="283"/>
        <end position="302"/>
    </location>
</feature>
<evidence type="ECO:0000256" key="6">
    <source>
        <dbReference type="SAM" id="Phobius"/>
    </source>
</evidence>